<protein>
    <submittedName>
        <fullName evidence="1">Uncharacterized protein</fullName>
    </submittedName>
</protein>
<sequence>MLVPRLTNKQLMSVYNGMPIDLLTSCVQQGLLMGAEILVFESTVELLQTPLPDTPYVNRFKEAYEVLKASGLRVIEDEICEALPAEQIKNTSVITAQPKVTSRILDRKTASEIIQSDTLTIHIPQNTIITPLAQDLIREANVTVERLT</sequence>
<dbReference type="Proteomes" id="UP001057375">
    <property type="component" value="Unassembled WGS sequence"/>
</dbReference>
<organism evidence="1 2">
    <name type="scientific">Aduncisulcus paluster</name>
    <dbReference type="NCBI Taxonomy" id="2918883"/>
    <lineage>
        <taxon>Eukaryota</taxon>
        <taxon>Metamonada</taxon>
        <taxon>Carpediemonas-like organisms</taxon>
        <taxon>Aduncisulcus</taxon>
    </lineage>
</organism>
<feature type="non-terminal residue" evidence="1">
    <location>
        <position position="148"/>
    </location>
</feature>
<comment type="caution">
    <text evidence="1">The sequence shown here is derived from an EMBL/GenBank/DDBJ whole genome shotgun (WGS) entry which is preliminary data.</text>
</comment>
<keyword evidence="2" id="KW-1185">Reference proteome</keyword>
<dbReference type="EMBL" id="BQXS01003343">
    <property type="protein sequence ID" value="GKT34067.1"/>
    <property type="molecule type" value="Genomic_DNA"/>
</dbReference>
<evidence type="ECO:0000313" key="2">
    <source>
        <dbReference type="Proteomes" id="UP001057375"/>
    </source>
</evidence>
<name>A0ABQ5KNP1_9EUKA</name>
<evidence type="ECO:0000313" key="1">
    <source>
        <dbReference type="EMBL" id="GKT34067.1"/>
    </source>
</evidence>
<reference evidence="1" key="1">
    <citation type="submission" date="2022-03" db="EMBL/GenBank/DDBJ databases">
        <title>Draft genome sequence of Aduncisulcus paluster, a free-living microaerophilic Fornicata.</title>
        <authorList>
            <person name="Yuyama I."/>
            <person name="Kume K."/>
            <person name="Tamura T."/>
            <person name="Inagaki Y."/>
            <person name="Hashimoto T."/>
        </authorList>
    </citation>
    <scope>NUCLEOTIDE SEQUENCE</scope>
    <source>
        <strain evidence="1">NY0171</strain>
    </source>
</reference>
<accession>A0ABQ5KNP1</accession>
<proteinExistence type="predicted"/>
<gene>
    <name evidence="1" type="ORF">ADUPG1_002735</name>
</gene>